<reference evidence="3 4" key="1">
    <citation type="submission" date="2017-04" db="EMBL/GenBank/DDBJ databases">
        <authorList>
            <person name="Afonso C.L."/>
            <person name="Miller P.J."/>
            <person name="Scott M.A."/>
            <person name="Spackman E."/>
            <person name="Goraichik I."/>
            <person name="Dimitrov K.M."/>
            <person name="Suarez D.L."/>
            <person name="Swayne D.E."/>
        </authorList>
    </citation>
    <scope>NUCLEOTIDE SEQUENCE [LARGE SCALE GENOMIC DNA]</scope>
    <source>
        <strain evidence="3 4">CGMCC 1.12708</strain>
    </source>
</reference>
<evidence type="ECO:0000256" key="1">
    <source>
        <dbReference type="ARBA" id="ARBA00023002"/>
    </source>
</evidence>
<keyword evidence="4" id="KW-1185">Reference proteome</keyword>
<dbReference type="GO" id="GO:0016627">
    <property type="term" value="F:oxidoreductase activity, acting on the CH-CH group of donors"/>
    <property type="evidence" value="ECO:0007669"/>
    <property type="project" value="TreeGrafter"/>
</dbReference>
<dbReference type="OrthoDB" id="5345368at2"/>
<dbReference type="GO" id="GO:0070967">
    <property type="term" value="F:coenzyme F420 binding"/>
    <property type="evidence" value="ECO:0007669"/>
    <property type="project" value="TreeGrafter"/>
</dbReference>
<dbReference type="RefSeq" id="WP_084017327.1">
    <property type="nucleotide sequence ID" value="NZ_FWXS01000005.1"/>
</dbReference>
<evidence type="ECO:0000313" key="3">
    <source>
        <dbReference type="EMBL" id="SMC65313.1"/>
    </source>
</evidence>
<evidence type="ECO:0000259" key="2">
    <source>
        <dbReference type="Pfam" id="PF01243"/>
    </source>
</evidence>
<dbReference type="PANTHER" id="PTHR35176">
    <property type="entry name" value="HEME OXYGENASE HI_0854-RELATED"/>
    <property type="match status" value="1"/>
</dbReference>
<organism evidence="3 4">
    <name type="scientific">Moheibacter sediminis</name>
    <dbReference type="NCBI Taxonomy" id="1434700"/>
    <lineage>
        <taxon>Bacteria</taxon>
        <taxon>Pseudomonadati</taxon>
        <taxon>Bacteroidota</taxon>
        <taxon>Flavobacteriia</taxon>
        <taxon>Flavobacteriales</taxon>
        <taxon>Weeksellaceae</taxon>
        <taxon>Moheibacter</taxon>
    </lineage>
</organism>
<dbReference type="Pfam" id="PF01243">
    <property type="entry name" value="PNPOx_N"/>
    <property type="match status" value="1"/>
</dbReference>
<gene>
    <name evidence="3" type="ORF">SAMN06296427_105120</name>
</gene>
<keyword evidence="1" id="KW-0560">Oxidoreductase</keyword>
<dbReference type="InterPro" id="IPR011576">
    <property type="entry name" value="Pyridox_Oxase_N"/>
</dbReference>
<name>A0A1W2AX98_9FLAO</name>
<dbReference type="SUPFAM" id="SSF50475">
    <property type="entry name" value="FMN-binding split barrel"/>
    <property type="match status" value="1"/>
</dbReference>
<evidence type="ECO:0000313" key="4">
    <source>
        <dbReference type="Proteomes" id="UP000192393"/>
    </source>
</evidence>
<accession>A0A1W2AX98</accession>
<dbReference type="STRING" id="1434700.SAMN06296427_105120"/>
<protein>
    <recommendedName>
        <fullName evidence="2">Pyridoxamine 5'-phosphate oxidase N-terminal domain-containing protein</fullName>
    </recommendedName>
</protein>
<dbReference type="AlphaFoldDB" id="A0A1W2AX98"/>
<dbReference type="PIRSF" id="PIRSF004633">
    <property type="entry name" value="UCP_PLP_oxd"/>
    <property type="match status" value="1"/>
</dbReference>
<dbReference type="InterPro" id="IPR052019">
    <property type="entry name" value="F420H2_bilvrd_red/Heme_oxyg"/>
</dbReference>
<dbReference type="GO" id="GO:0005829">
    <property type="term" value="C:cytosol"/>
    <property type="evidence" value="ECO:0007669"/>
    <property type="project" value="TreeGrafter"/>
</dbReference>
<dbReference type="EMBL" id="FWXS01000005">
    <property type="protein sequence ID" value="SMC65313.1"/>
    <property type="molecule type" value="Genomic_DNA"/>
</dbReference>
<dbReference type="InterPro" id="IPR012349">
    <property type="entry name" value="Split_barrel_FMN-bd"/>
</dbReference>
<dbReference type="Gene3D" id="2.30.110.10">
    <property type="entry name" value="Electron Transport, Fmn-binding Protein, Chain A"/>
    <property type="match status" value="1"/>
</dbReference>
<dbReference type="PANTHER" id="PTHR35176:SF6">
    <property type="entry name" value="HEME OXYGENASE HI_0854-RELATED"/>
    <property type="match status" value="1"/>
</dbReference>
<proteinExistence type="predicted"/>
<sequence length="178" mass="19684">MSTAHIDQHKVQPKAPKIDELLDASKSMILGTVDENGSPLASYAPFVKVDGSFQILVSFMAKHTKNLRDRNKASVMFIEDESATKQVYARDRLTLDCEASQVENGSDLWNRAVDALKARHGKVVEMLADLNDFILIDLKPLSGSYVNGFGSAYSVNADLSINEHVRGAHGQHKEEEQK</sequence>
<dbReference type="InterPro" id="IPR014419">
    <property type="entry name" value="HutZ"/>
</dbReference>
<feature type="domain" description="Pyridoxamine 5'-phosphate oxidase N-terminal" evidence="2">
    <location>
        <begin position="16"/>
        <end position="145"/>
    </location>
</feature>
<dbReference type="Proteomes" id="UP000192393">
    <property type="component" value="Unassembled WGS sequence"/>
</dbReference>